<evidence type="ECO:0000313" key="4">
    <source>
        <dbReference type="Proteomes" id="UP001652564"/>
    </source>
</evidence>
<dbReference type="Proteomes" id="UP001652564">
    <property type="component" value="Unassembled WGS sequence"/>
</dbReference>
<comment type="caution">
    <text evidence="3">The sequence shown here is derived from an EMBL/GenBank/DDBJ whole genome shotgun (WGS) entry which is preliminary data.</text>
</comment>
<feature type="domain" description="Ancillary SecYEG translocon subunit/Cell division coordinator CpoB TPR" evidence="2">
    <location>
        <begin position="29"/>
        <end position="194"/>
    </location>
</feature>
<gene>
    <name evidence="3" type="ORF">OEZ71_11655</name>
</gene>
<dbReference type="Pfam" id="PF09976">
    <property type="entry name" value="TPR_21"/>
    <property type="match status" value="1"/>
</dbReference>
<sequence>MSETDSFIEEVTEEVRRDRLYKLFRKYGWIGVALVVLVVGGTAWTEWTKSQARHEAQVFGDSILAALNSDDAAARAVALEQIGAGDAAGRTAVLGFLAADEALKSGDRDGALTRLQALAADTNLADSYRQLAELKAVILADADMPAADRDAALSRLAAAGAPYRVLALEQQALVLAKEGKTDEALGLFNQILNEPDVTAGLRRRASQMIVVLGGEPGAA</sequence>
<name>A0ABT2ZPR7_9RHOB</name>
<dbReference type="InterPro" id="IPR018704">
    <property type="entry name" value="SecYEG/CpoB_TPR"/>
</dbReference>
<protein>
    <submittedName>
        <fullName evidence="3">Tetratricopeptide repeat protein</fullName>
    </submittedName>
</protein>
<keyword evidence="1" id="KW-0812">Transmembrane</keyword>
<evidence type="ECO:0000256" key="1">
    <source>
        <dbReference type="SAM" id="Phobius"/>
    </source>
</evidence>
<organism evidence="3 4">
    <name type="scientific">Albidovulum litorale</name>
    <dbReference type="NCBI Taxonomy" id="2984134"/>
    <lineage>
        <taxon>Bacteria</taxon>
        <taxon>Pseudomonadati</taxon>
        <taxon>Pseudomonadota</taxon>
        <taxon>Alphaproteobacteria</taxon>
        <taxon>Rhodobacterales</taxon>
        <taxon>Paracoccaceae</taxon>
        <taxon>Albidovulum</taxon>
    </lineage>
</organism>
<feature type="transmembrane region" description="Helical" evidence="1">
    <location>
        <begin position="27"/>
        <end position="47"/>
    </location>
</feature>
<evidence type="ECO:0000259" key="2">
    <source>
        <dbReference type="Pfam" id="PF09976"/>
    </source>
</evidence>
<reference evidence="3 4" key="1">
    <citation type="submission" date="2022-10" db="EMBL/GenBank/DDBJ databases">
        <title>Defluviimonas sp. nov., isolated from ocean surface sediments.</title>
        <authorList>
            <person name="He W."/>
            <person name="Wang L."/>
            <person name="Zhang D.-F."/>
        </authorList>
    </citation>
    <scope>NUCLEOTIDE SEQUENCE [LARGE SCALE GENOMIC DNA]</scope>
    <source>
        <strain evidence="3 4">WL0050</strain>
    </source>
</reference>
<dbReference type="RefSeq" id="WP_263740173.1">
    <property type="nucleotide sequence ID" value="NZ_JAOWKZ010000003.1"/>
</dbReference>
<proteinExistence type="predicted"/>
<accession>A0ABT2ZPR7</accession>
<keyword evidence="4" id="KW-1185">Reference proteome</keyword>
<keyword evidence="1" id="KW-1133">Transmembrane helix</keyword>
<evidence type="ECO:0000313" key="3">
    <source>
        <dbReference type="EMBL" id="MCV2872950.1"/>
    </source>
</evidence>
<dbReference type="EMBL" id="JAOWKZ010000003">
    <property type="protein sequence ID" value="MCV2872950.1"/>
    <property type="molecule type" value="Genomic_DNA"/>
</dbReference>
<keyword evidence="1" id="KW-0472">Membrane</keyword>